<dbReference type="AlphaFoldDB" id="A0AAE1FAU2"/>
<comment type="caution">
    <text evidence="1">The sequence shown here is derived from an EMBL/GenBank/DDBJ whole genome shotgun (WGS) entry which is preliminary data.</text>
</comment>
<protein>
    <submittedName>
        <fullName evidence="1">Uncharacterized protein</fullName>
    </submittedName>
</protein>
<sequence>MKISNLTHCHLEVLYQGINVEIPGGSIKCLRHLVILLPLLPPLTLDSNLVEVLQKFAKRHDLHWQFSDLLQLYKVLFAQPQFPTAKSHYLFSVAACNVCLYNVIDDPLKRSFMLLVQEELKWGSKHTNMVLNKLATIDYNQSSI</sequence>
<gene>
    <name evidence="1" type="ORF">Pcinc_024222</name>
</gene>
<reference evidence="1" key="1">
    <citation type="submission" date="2023-10" db="EMBL/GenBank/DDBJ databases">
        <title>Genome assemblies of two species of porcelain crab, Petrolisthes cinctipes and Petrolisthes manimaculis (Anomura: Porcellanidae).</title>
        <authorList>
            <person name="Angst P."/>
        </authorList>
    </citation>
    <scope>NUCLEOTIDE SEQUENCE</scope>
    <source>
        <strain evidence="1">PB745_01</strain>
        <tissue evidence="1">Gill</tissue>
    </source>
</reference>
<evidence type="ECO:0000313" key="1">
    <source>
        <dbReference type="EMBL" id="KAK3870567.1"/>
    </source>
</evidence>
<name>A0AAE1FAU2_PETCI</name>
<evidence type="ECO:0000313" key="2">
    <source>
        <dbReference type="Proteomes" id="UP001286313"/>
    </source>
</evidence>
<keyword evidence="2" id="KW-1185">Reference proteome</keyword>
<organism evidence="1 2">
    <name type="scientific">Petrolisthes cinctipes</name>
    <name type="common">Flat porcelain crab</name>
    <dbReference type="NCBI Taxonomy" id="88211"/>
    <lineage>
        <taxon>Eukaryota</taxon>
        <taxon>Metazoa</taxon>
        <taxon>Ecdysozoa</taxon>
        <taxon>Arthropoda</taxon>
        <taxon>Crustacea</taxon>
        <taxon>Multicrustacea</taxon>
        <taxon>Malacostraca</taxon>
        <taxon>Eumalacostraca</taxon>
        <taxon>Eucarida</taxon>
        <taxon>Decapoda</taxon>
        <taxon>Pleocyemata</taxon>
        <taxon>Anomura</taxon>
        <taxon>Galatheoidea</taxon>
        <taxon>Porcellanidae</taxon>
        <taxon>Petrolisthes</taxon>
    </lineage>
</organism>
<dbReference type="Proteomes" id="UP001286313">
    <property type="component" value="Unassembled WGS sequence"/>
</dbReference>
<accession>A0AAE1FAU2</accession>
<proteinExistence type="predicted"/>
<dbReference type="EMBL" id="JAWQEG010002646">
    <property type="protein sequence ID" value="KAK3870567.1"/>
    <property type="molecule type" value="Genomic_DNA"/>
</dbReference>